<comment type="caution">
    <text evidence="5">The sequence shown here is derived from an EMBL/GenBank/DDBJ whole genome shotgun (WGS) entry which is preliminary data.</text>
</comment>
<evidence type="ECO:0000256" key="4">
    <source>
        <dbReference type="ARBA" id="ARBA00023163"/>
    </source>
</evidence>
<accession>A0A511SZ30</accession>
<dbReference type="Proteomes" id="UP000321514">
    <property type="component" value="Unassembled WGS sequence"/>
</dbReference>
<dbReference type="STRING" id="1334629.MFUL124B02_39015"/>
<keyword evidence="3" id="KW-0238">DNA-binding</keyword>
<keyword evidence="7" id="KW-1185">Reference proteome</keyword>
<evidence type="ECO:0000313" key="5">
    <source>
        <dbReference type="EMBL" id="GEN06857.1"/>
    </source>
</evidence>
<dbReference type="AlphaFoldDB" id="A0A511SZ30"/>
<proteinExistence type="inferred from homology"/>
<evidence type="ECO:0000313" key="8">
    <source>
        <dbReference type="Proteomes" id="UP000321514"/>
    </source>
</evidence>
<keyword evidence="2" id="KW-0805">Transcription regulation</keyword>
<evidence type="ECO:0000313" key="7">
    <source>
        <dbReference type="Proteomes" id="UP000183760"/>
    </source>
</evidence>
<reference evidence="5 8" key="2">
    <citation type="submission" date="2019-07" db="EMBL/GenBank/DDBJ databases">
        <title>Whole genome shotgun sequence of Myxococcus fulvus NBRC 100333.</title>
        <authorList>
            <person name="Hosoyama A."/>
            <person name="Uohara A."/>
            <person name="Ohji S."/>
            <person name="Ichikawa N."/>
        </authorList>
    </citation>
    <scope>NUCLEOTIDE SEQUENCE [LARGE SCALE GENOMIC DNA]</scope>
    <source>
        <strain evidence="5 8">NBRC 100333</strain>
    </source>
</reference>
<dbReference type="RefSeq" id="WP_046716562.1">
    <property type="nucleotide sequence ID" value="NZ_BJXR01000017.1"/>
</dbReference>
<reference evidence="6 7" key="1">
    <citation type="submission" date="2016-10" db="EMBL/GenBank/DDBJ databases">
        <authorList>
            <person name="Varghese N."/>
            <person name="Submissions S."/>
        </authorList>
    </citation>
    <scope>NUCLEOTIDE SEQUENCE [LARGE SCALE GENOMIC DNA]</scope>
    <source>
        <strain evidence="6 7">DSM 16525</strain>
    </source>
</reference>
<dbReference type="InterPro" id="IPR036390">
    <property type="entry name" value="WH_DNA-bd_sf"/>
</dbReference>
<evidence type="ECO:0000256" key="1">
    <source>
        <dbReference type="ARBA" id="ARBA00011046"/>
    </source>
</evidence>
<name>A0A511SZ30_MYXFU</name>
<dbReference type="EMBL" id="BJXR01000017">
    <property type="protein sequence ID" value="GEN06857.1"/>
    <property type="molecule type" value="Genomic_DNA"/>
</dbReference>
<sequence length="127" mass="14046">MKKPVGEQELSVLRYVAEHGPATVGEVAERFGEAQGLARSTILTVMERLRQKGYLTRRKVDGVFQYASPVPEGELLRGVVDDFVHRTLSGSLSPFAAYLSEAEDVSDAELAQLQDVVARLRSKKKKD</sequence>
<protein>
    <submittedName>
        <fullName evidence="5">Methicillin resistance protein</fullName>
    </submittedName>
    <submittedName>
        <fullName evidence="6">Predicted transcriptional regulator</fullName>
    </submittedName>
</protein>
<dbReference type="InterPro" id="IPR005650">
    <property type="entry name" value="BlaI_family"/>
</dbReference>
<keyword evidence="4" id="KW-0804">Transcription</keyword>
<evidence type="ECO:0000313" key="6">
    <source>
        <dbReference type="EMBL" id="SEU03982.1"/>
    </source>
</evidence>
<dbReference type="PIRSF" id="PIRSF019455">
    <property type="entry name" value="CopR_AtkY"/>
    <property type="match status" value="1"/>
</dbReference>
<gene>
    <name evidence="5" type="primary">mecI</name>
    <name evidence="5" type="ORF">MFU01_18940</name>
    <name evidence="6" type="ORF">SAMN05443572_104518</name>
</gene>
<dbReference type="SUPFAM" id="SSF46785">
    <property type="entry name" value="Winged helix' DNA-binding domain"/>
    <property type="match status" value="1"/>
</dbReference>
<dbReference type="EMBL" id="FOIB01000004">
    <property type="protein sequence ID" value="SEU03982.1"/>
    <property type="molecule type" value="Genomic_DNA"/>
</dbReference>
<evidence type="ECO:0000256" key="3">
    <source>
        <dbReference type="ARBA" id="ARBA00023125"/>
    </source>
</evidence>
<organism evidence="5 8">
    <name type="scientific">Myxococcus fulvus</name>
    <dbReference type="NCBI Taxonomy" id="33"/>
    <lineage>
        <taxon>Bacteria</taxon>
        <taxon>Pseudomonadati</taxon>
        <taxon>Myxococcota</taxon>
        <taxon>Myxococcia</taxon>
        <taxon>Myxococcales</taxon>
        <taxon>Cystobacterineae</taxon>
        <taxon>Myxococcaceae</taxon>
        <taxon>Myxococcus</taxon>
    </lineage>
</organism>
<comment type="similarity">
    <text evidence="1">Belongs to the BlaI transcriptional regulatory family.</text>
</comment>
<dbReference type="OrthoDB" id="9813987at2"/>
<dbReference type="Proteomes" id="UP000183760">
    <property type="component" value="Unassembled WGS sequence"/>
</dbReference>
<dbReference type="GO" id="GO:0003677">
    <property type="term" value="F:DNA binding"/>
    <property type="evidence" value="ECO:0007669"/>
    <property type="project" value="UniProtKB-KW"/>
</dbReference>
<dbReference type="InterPro" id="IPR036388">
    <property type="entry name" value="WH-like_DNA-bd_sf"/>
</dbReference>
<dbReference type="GO" id="GO:0045892">
    <property type="term" value="P:negative regulation of DNA-templated transcription"/>
    <property type="evidence" value="ECO:0007669"/>
    <property type="project" value="InterPro"/>
</dbReference>
<evidence type="ECO:0000256" key="2">
    <source>
        <dbReference type="ARBA" id="ARBA00023015"/>
    </source>
</evidence>
<dbReference type="Pfam" id="PF03965">
    <property type="entry name" value="Penicillinase_R"/>
    <property type="match status" value="1"/>
</dbReference>
<dbReference type="Gene3D" id="1.10.10.10">
    <property type="entry name" value="Winged helix-like DNA-binding domain superfamily/Winged helix DNA-binding domain"/>
    <property type="match status" value="1"/>
</dbReference>